<proteinExistence type="predicted"/>
<dbReference type="Pfam" id="PF09490">
    <property type="entry name" value="CbtA"/>
    <property type="match status" value="1"/>
</dbReference>
<evidence type="ECO:0000313" key="2">
    <source>
        <dbReference type="EMBL" id="MCW6507946.1"/>
    </source>
</evidence>
<organism evidence="2 3">
    <name type="scientific">Lichenifustis flavocetrariae</name>
    <dbReference type="NCBI Taxonomy" id="2949735"/>
    <lineage>
        <taxon>Bacteria</taxon>
        <taxon>Pseudomonadati</taxon>
        <taxon>Pseudomonadota</taxon>
        <taxon>Alphaproteobacteria</taxon>
        <taxon>Hyphomicrobiales</taxon>
        <taxon>Lichenihabitantaceae</taxon>
        <taxon>Lichenifustis</taxon>
    </lineage>
</organism>
<keyword evidence="3" id="KW-1185">Reference proteome</keyword>
<keyword evidence="1" id="KW-0472">Membrane</keyword>
<keyword evidence="1" id="KW-0812">Transmembrane</keyword>
<protein>
    <submittedName>
        <fullName evidence="2">CbtA family protein</fullName>
    </submittedName>
</protein>
<dbReference type="InterPro" id="IPR012666">
    <property type="entry name" value="CbtA_put"/>
</dbReference>
<keyword evidence="1" id="KW-1133">Transmembrane helix</keyword>
<reference evidence="2" key="1">
    <citation type="submission" date="2022-05" db="EMBL/GenBank/DDBJ databases">
        <authorList>
            <person name="Pankratov T."/>
        </authorList>
    </citation>
    <scope>NUCLEOTIDE SEQUENCE</scope>
    <source>
        <strain evidence="2">BP6-180914</strain>
    </source>
</reference>
<feature type="transmembrane region" description="Helical" evidence="1">
    <location>
        <begin position="148"/>
        <end position="168"/>
    </location>
</feature>
<dbReference type="RefSeq" id="WP_282584311.1">
    <property type="nucleotide sequence ID" value="NZ_JAMOIM010000004.1"/>
</dbReference>
<evidence type="ECO:0000313" key="3">
    <source>
        <dbReference type="Proteomes" id="UP001165667"/>
    </source>
</evidence>
<dbReference type="AlphaFoldDB" id="A0AA41YVF8"/>
<feature type="transmembrane region" description="Helical" evidence="1">
    <location>
        <begin position="219"/>
        <end position="240"/>
    </location>
</feature>
<comment type="caution">
    <text evidence="2">The sequence shown here is derived from an EMBL/GenBank/DDBJ whole genome shotgun (WGS) entry which is preliminary data.</text>
</comment>
<gene>
    <name evidence="2" type="ORF">M8523_07920</name>
</gene>
<feature type="transmembrane region" description="Helical" evidence="1">
    <location>
        <begin position="110"/>
        <end position="128"/>
    </location>
</feature>
<dbReference type="Proteomes" id="UP001165667">
    <property type="component" value="Unassembled WGS sequence"/>
</dbReference>
<feature type="transmembrane region" description="Helical" evidence="1">
    <location>
        <begin position="180"/>
        <end position="199"/>
    </location>
</feature>
<accession>A0AA41YVF8</accession>
<feature type="transmembrane region" description="Helical" evidence="1">
    <location>
        <begin position="74"/>
        <end position="98"/>
    </location>
</feature>
<evidence type="ECO:0000256" key="1">
    <source>
        <dbReference type="SAM" id="Phobius"/>
    </source>
</evidence>
<sequence>MVGNLLLRGMLAGVLAGLICFCFLKAFGEPSVDRAIAFEAQMDDAKAKASMPGMDMPAAAPDEELVSRPVQAGLGLFTGVVVYSAAFGGLFALVFALAYGRMGALEARSVSALLAGMGFIAVYVLPSLKYPANPPSVGEPETIGMRTALYFAMIALSLASMIGASMLHRRLLARLGAWDAAVVAGAAYLVVVTVVALLLPSVNEVPAQFPAVVLWQFRIASLGAQLLMWTTIGLVFGRLAQQHLMAGTPRLGAAIRA</sequence>
<dbReference type="EMBL" id="JAMOIM010000004">
    <property type="protein sequence ID" value="MCW6507946.1"/>
    <property type="molecule type" value="Genomic_DNA"/>
</dbReference>
<name>A0AA41YVF8_9HYPH</name>